<comment type="caution">
    <text evidence="1">The sequence shown here is derived from an EMBL/GenBank/DDBJ whole genome shotgun (WGS) entry which is preliminary data.</text>
</comment>
<reference evidence="1" key="1">
    <citation type="journal article" date="2023" name="Insect Mol. Biol.">
        <title>Genome sequencing provides insights into the evolution of gene families encoding plant cell wall-degrading enzymes in longhorned beetles.</title>
        <authorList>
            <person name="Shin N.R."/>
            <person name="Okamura Y."/>
            <person name="Kirsch R."/>
            <person name="Pauchet Y."/>
        </authorList>
    </citation>
    <scope>NUCLEOTIDE SEQUENCE</scope>
    <source>
        <strain evidence="1">AMC_N1</strain>
    </source>
</reference>
<sequence length="108" mass="12674">MQTCRDSKTKFVLFNELYSNRSIINHSTLSRLAKHIAMCENPIQSFRALATTFDISRQSVKKLFKREQLGPYKLQLVHEINEDDFDRICNKTTKWSDKRKESFADLTG</sequence>
<dbReference type="Proteomes" id="UP001162162">
    <property type="component" value="Unassembled WGS sequence"/>
</dbReference>
<gene>
    <name evidence="1" type="ORF">NQ318_011601</name>
</gene>
<evidence type="ECO:0000313" key="2">
    <source>
        <dbReference type="Proteomes" id="UP001162162"/>
    </source>
</evidence>
<keyword evidence="2" id="KW-1185">Reference proteome</keyword>
<dbReference type="AlphaFoldDB" id="A0AAV8Z734"/>
<organism evidence="1 2">
    <name type="scientific">Aromia moschata</name>
    <dbReference type="NCBI Taxonomy" id="1265417"/>
    <lineage>
        <taxon>Eukaryota</taxon>
        <taxon>Metazoa</taxon>
        <taxon>Ecdysozoa</taxon>
        <taxon>Arthropoda</taxon>
        <taxon>Hexapoda</taxon>
        <taxon>Insecta</taxon>
        <taxon>Pterygota</taxon>
        <taxon>Neoptera</taxon>
        <taxon>Endopterygota</taxon>
        <taxon>Coleoptera</taxon>
        <taxon>Polyphaga</taxon>
        <taxon>Cucujiformia</taxon>
        <taxon>Chrysomeloidea</taxon>
        <taxon>Cerambycidae</taxon>
        <taxon>Cerambycinae</taxon>
        <taxon>Callichromatini</taxon>
        <taxon>Aromia</taxon>
    </lineage>
</organism>
<dbReference type="EMBL" id="JAPWTK010000011">
    <property type="protein sequence ID" value="KAJ8959866.1"/>
    <property type="molecule type" value="Genomic_DNA"/>
</dbReference>
<protein>
    <recommendedName>
        <fullName evidence="3">Transposase</fullName>
    </recommendedName>
</protein>
<name>A0AAV8Z734_9CUCU</name>
<accession>A0AAV8Z734</accession>
<evidence type="ECO:0000313" key="1">
    <source>
        <dbReference type="EMBL" id="KAJ8959866.1"/>
    </source>
</evidence>
<proteinExistence type="predicted"/>
<evidence type="ECO:0008006" key="3">
    <source>
        <dbReference type="Google" id="ProtNLM"/>
    </source>
</evidence>